<accession>A0A0D6LPU2</accession>
<keyword evidence="2" id="KW-1185">Reference proteome</keyword>
<gene>
    <name evidence="1" type="ORF">ANCCEY_08866</name>
</gene>
<dbReference type="Proteomes" id="UP000054495">
    <property type="component" value="Unassembled WGS sequence"/>
</dbReference>
<dbReference type="EMBL" id="KE125071">
    <property type="protein sequence ID" value="EPB72036.1"/>
    <property type="molecule type" value="Genomic_DNA"/>
</dbReference>
<organism evidence="1 2">
    <name type="scientific">Ancylostoma ceylanicum</name>
    <dbReference type="NCBI Taxonomy" id="53326"/>
    <lineage>
        <taxon>Eukaryota</taxon>
        <taxon>Metazoa</taxon>
        <taxon>Ecdysozoa</taxon>
        <taxon>Nematoda</taxon>
        <taxon>Chromadorea</taxon>
        <taxon>Rhabditida</taxon>
        <taxon>Rhabditina</taxon>
        <taxon>Rhabditomorpha</taxon>
        <taxon>Strongyloidea</taxon>
        <taxon>Ancylostomatidae</taxon>
        <taxon>Ancylostomatinae</taxon>
        <taxon>Ancylostoma</taxon>
    </lineage>
</organism>
<proteinExistence type="predicted"/>
<evidence type="ECO:0000313" key="2">
    <source>
        <dbReference type="Proteomes" id="UP000054495"/>
    </source>
</evidence>
<dbReference type="AlphaFoldDB" id="A0A0D6LPU2"/>
<protein>
    <submittedName>
        <fullName evidence="1">Uncharacterized protein</fullName>
    </submittedName>
</protein>
<evidence type="ECO:0000313" key="1">
    <source>
        <dbReference type="EMBL" id="EPB72036.1"/>
    </source>
</evidence>
<reference evidence="1 2" key="1">
    <citation type="submission" date="2013-05" db="EMBL/GenBank/DDBJ databases">
        <title>Draft genome of the parasitic nematode Anyclostoma ceylanicum.</title>
        <authorList>
            <person name="Mitreva M."/>
        </authorList>
    </citation>
    <scope>NUCLEOTIDE SEQUENCE [LARGE SCALE GENOMIC DNA]</scope>
</reference>
<sequence length="61" mass="6953">MYSFTKTKVMRSAFSSRQPVLLQEVPLENASDYVYLGRLLNMENDIKAEIAKRGRAAPCML</sequence>
<name>A0A0D6LPU2_9BILA</name>